<comment type="caution">
    <text evidence="1">The sequence shown here is derived from an EMBL/GenBank/DDBJ whole genome shotgun (WGS) entry which is preliminary data.</text>
</comment>
<accession>A0ABV9WNZ8</accession>
<dbReference type="EMBL" id="JBHSIU010000136">
    <property type="protein sequence ID" value="MFC5008733.1"/>
    <property type="molecule type" value="Genomic_DNA"/>
</dbReference>
<sequence length="304" mass="34643">MKRIAPQAYEALVDALSVVFWNKAPFARHLRLALHEHPELLAQLDFTQYKRTVAGVLVQLMAGDSRYHQTVLQMMLDLAEFTTFPNLAGQVDGAHLIARAEAAVAQLKALTDRYRHDIDAAARLQAQRRSAEIVDAARQREAAALADLQTQFVTLEQFTDRQERGRRFEGVLYRLFDLYDMQPRMAYKLPHEQIDGSFSFDSDDFLLEAKWCRERIERSEADIFAAKIQRKGRNTLGLYVSISGFTEGFLQVTHPSGCPFITFDGDDLFLILDGRIALPEVIRRKRRHLNDTGNCHIPARALIA</sequence>
<evidence type="ECO:0008006" key="3">
    <source>
        <dbReference type="Google" id="ProtNLM"/>
    </source>
</evidence>
<keyword evidence="2" id="KW-1185">Reference proteome</keyword>
<evidence type="ECO:0000313" key="1">
    <source>
        <dbReference type="EMBL" id="MFC5008733.1"/>
    </source>
</evidence>
<proteinExistence type="predicted"/>
<protein>
    <recommendedName>
        <fullName evidence="3">Restriction endonuclease type IV Mrr domain-containing protein</fullName>
    </recommendedName>
</protein>
<name>A0ABV9WNZ8_9ACTN</name>
<reference evidence="2" key="1">
    <citation type="journal article" date="2019" name="Int. J. Syst. Evol. Microbiol.">
        <title>The Global Catalogue of Microorganisms (GCM) 10K type strain sequencing project: providing services to taxonomists for standard genome sequencing and annotation.</title>
        <authorList>
            <consortium name="The Broad Institute Genomics Platform"/>
            <consortium name="The Broad Institute Genome Sequencing Center for Infectious Disease"/>
            <person name="Wu L."/>
            <person name="Ma J."/>
        </authorList>
    </citation>
    <scope>NUCLEOTIDE SEQUENCE [LARGE SCALE GENOMIC DNA]</scope>
    <source>
        <strain evidence="2">CGMCC 4.7152</strain>
    </source>
</reference>
<organism evidence="1 2">
    <name type="scientific">Dactylosporangium cerinum</name>
    <dbReference type="NCBI Taxonomy" id="1434730"/>
    <lineage>
        <taxon>Bacteria</taxon>
        <taxon>Bacillati</taxon>
        <taxon>Actinomycetota</taxon>
        <taxon>Actinomycetes</taxon>
        <taxon>Micromonosporales</taxon>
        <taxon>Micromonosporaceae</taxon>
        <taxon>Dactylosporangium</taxon>
    </lineage>
</organism>
<evidence type="ECO:0000313" key="2">
    <source>
        <dbReference type="Proteomes" id="UP001595912"/>
    </source>
</evidence>
<dbReference type="RefSeq" id="WP_380129436.1">
    <property type="nucleotide sequence ID" value="NZ_JBHSIU010000136.1"/>
</dbReference>
<dbReference type="SUPFAM" id="SSF52980">
    <property type="entry name" value="Restriction endonuclease-like"/>
    <property type="match status" value="1"/>
</dbReference>
<dbReference type="InterPro" id="IPR011335">
    <property type="entry name" value="Restrct_endonuc-II-like"/>
</dbReference>
<gene>
    <name evidence="1" type="ORF">ACFPIJ_64330</name>
</gene>
<dbReference type="Proteomes" id="UP001595912">
    <property type="component" value="Unassembled WGS sequence"/>
</dbReference>